<dbReference type="InterPro" id="IPR016032">
    <property type="entry name" value="Sig_transdc_resp-reg_C-effctor"/>
</dbReference>
<organism evidence="5">
    <name type="scientific">freshwater sediment metagenome</name>
    <dbReference type="NCBI Taxonomy" id="556182"/>
    <lineage>
        <taxon>unclassified sequences</taxon>
        <taxon>metagenomes</taxon>
        <taxon>ecological metagenomes</taxon>
    </lineage>
</organism>
<dbReference type="InterPro" id="IPR000792">
    <property type="entry name" value="Tscrpt_reg_LuxR_C"/>
</dbReference>
<evidence type="ECO:0000256" key="2">
    <source>
        <dbReference type="ARBA" id="ARBA00023125"/>
    </source>
</evidence>
<name>A0AA48LZL3_9ZZZZ</name>
<evidence type="ECO:0000313" key="5">
    <source>
        <dbReference type="EMBL" id="CAJ0870581.1"/>
    </source>
</evidence>
<dbReference type="SUPFAM" id="SSF46894">
    <property type="entry name" value="C-terminal effector domain of the bipartite response regulators"/>
    <property type="match status" value="1"/>
</dbReference>
<protein>
    <recommendedName>
        <fullName evidence="4">HTH luxR-type domain-containing protein</fullName>
    </recommendedName>
</protein>
<dbReference type="PANTHER" id="PTHR44688">
    <property type="entry name" value="DNA-BINDING TRANSCRIPTIONAL ACTIVATOR DEVR_DOSR"/>
    <property type="match status" value="1"/>
</dbReference>
<sequence length="110" mass="12324">MIFPRDETGVHGLGFFGPSMILDDSSRLTLAFFAHANMERMLRARPYRLTPRQLDTLRWAAEGKTDQEIASVLGISGHTVDKYMRQCKEALNAANRTAAIVRAIRYGLIG</sequence>
<dbReference type="EMBL" id="OY288114">
    <property type="protein sequence ID" value="CAJ0870581.1"/>
    <property type="molecule type" value="Genomic_DNA"/>
</dbReference>
<feature type="domain" description="HTH luxR-type" evidence="4">
    <location>
        <begin position="42"/>
        <end position="107"/>
    </location>
</feature>
<dbReference type="GO" id="GO:0006355">
    <property type="term" value="P:regulation of DNA-templated transcription"/>
    <property type="evidence" value="ECO:0007669"/>
    <property type="project" value="InterPro"/>
</dbReference>
<dbReference type="GO" id="GO:0003677">
    <property type="term" value="F:DNA binding"/>
    <property type="evidence" value="ECO:0007669"/>
    <property type="project" value="UniProtKB-KW"/>
</dbReference>
<evidence type="ECO:0000256" key="3">
    <source>
        <dbReference type="ARBA" id="ARBA00023163"/>
    </source>
</evidence>
<dbReference type="PANTHER" id="PTHR44688:SF16">
    <property type="entry name" value="DNA-BINDING TRANSCRIPTIONAL ACTIVATOR DEVR_DOSR"/>
    <property type="match status" value="1"/>
</dbReference>
<gene>
    <name evidence="5" type="ORF">AMST5_02243</name>
</gene>
<dbReference type="AlphaFoldDB" id="A0AA48LZL3"/>
<dbReference type="InterPro" id="IPR036388">
    <property type="entry name" value="WH-like_DNA-bd_sf"/>
</dbReference>
<keyword evidence="2" id="KW-0238">DNA-binding</keyword>
<dbReference type="Pfam" id="PF00196">
    <property type="entry name" value="GerE"/>
    <property type="match status" value="1"/>
</dbReference>
<keyword evidence="1" id="KW-0805">Transcription regulation</keyword>
<dbReference type="SMART" id="SM00421">
    <property type="entry name" value="HTH_LUXR"/>
    <property type="match status" value="1"/>
</dbReference>
<accession>A0AA48LZL3</accession>
<dbReference type="CDD" id="cd06170">
    <property type="entry name" value="LuxR_C_like"/>
    <property type="match status" value="1"/>
</dbReference>
<evidence type="ECO:0000259" key="4">
    <source>
        <dbReference type="PROSITE" id="PS50043"/>
    </source>
</evidence>
<dbReference type="PROSITE" id="PS50043">
    <property type="entry name" value="HTH_LUXR_2"/>
    <property type="match status" value="1"/>
</dbReference>
<proteinExistence type="predicted"/>
<reference evidence="5" key="1">
    <citation type="submission" date="2023-07" db="EMBL/GenBank/DDBJ databases">
        <authorList>
            <person name="Pelsma A.J. K."/>
        </authorList>
    </citation>
    <scope>NUCLEOTIDE SEQUENCE</scope>
</reference>
<dbReference type="Gene3D" id="1.10.10.10">
    <property type="entry name" value="Winged helix-like DNA-binding domain superfamily/Winged helix DNA-binding domain"/>
    <property type="match status" value="1"/>
</dbReference>
<keyword evidence="3" id="KW-0804">Transcription</keyword>
<evidence type="ECO:0000256" key="1">
    <source>
        <dbReference type="ARBA" id="ARBA00023015"/>
    </source>
</evidence>
<dbReference type="PRINTS" id="PR00038">
    <property type="entry name" value="HTHLUXR"/>
</dbReference>